<keyword evidence="2" id="KW-1185">Reference proteome</keyword>
<organism evidence="1 2">
    <name type="scientific">Streptosporangium brasiliense</name>
    <dbReference type="NCBI Taxonomy" id="47480"/>
    <lineage>
        <taxon>Bacteria</taxon>
        <taxon>Bacillati</taxon>
        <taxon>Actinomycetota</taxon>
        <taxon>Actinomycetes</taxon>
        <taxon>Streptosporangiales</taxon>
        <taxon>Streptosporangiaceae</taxon>
        <taxon>Streptosporangium</taxon>
    </lineage>
</organism>
<evidence type="ECO:0000313" key="1">
    <source>
        <dbReference type="EMBL" id="MDP9868884.1"/>
    </source>
</evidence>
<evidence type="ECO:0008006" key="3">
    <source>
        <dbReference type="Google" id="ProtNLM"/>
    </source>
</evidence>
<evidence type="ECO:0000313" key="2">
    <source>
        <dbReference type="Proteomes" id="UP001230426"/>
    </source>
</evidence>
<reference evidence="1 2" key="1">
    <citation type="submission" date="2023-07" db="EMBL/GenBank/DDBJ databases">
        <title>Sequencing the genomes of 1000 actinobacteria strains.</title>
        <authorList>
            <person name="Klenk H.-P."/>
        </authorList>
    </citation>
    <scope>NUCLEOTIDE SEQUENCE [LARGE SCALE GENOMIC DNA]</scope>
    <source>
        <strain evidence="1 2">DSM 44109</strain>
    </source>
</reference>
<protein>
    <recommendedName>
        <fullName evidence="3">DUF4262 domain-containing protein</fullName>
    </recommendedName>
</protein>
<sequence length="171" mass="18607">MTVAPHGYVTVMFSITVSRALTVADVVATFVELIPPGLQLVVQPDDADIPDNMGDLWIRLVGNEDPAWPLSLDVLGGYDCGLGPYPDLRVAEHMGERHGVDVLCGVDPSLVDVDPQDPYYRLALVGGRWYLASTAGTRLMGPYTVCDADGFRKEPGEEPVKLIRQVVVDTR</sequence>
<name>A0ABT9RHX3_9ACTN</name>
<comment type="caution">
    <text evidence="1">The sequence shown here is derived from an EMBL/GenBank/DDBJ whole genome shotgun (WGS) entry which is preliminary data.</text>
</comment>
<dbReference type="EMBL" id="JAUSRB010000002">
    <property type="protein sequence ID" value="MDP9868884.1"/>
    <property type="molecule type" value="Genomic_DNA"/>
</dbReference>
<dbReference type="RefSeq" id="WP_306872209.1">
    <property type="nucleotide sequence ID" value="NZ_JAUSRB010000002.1"/>
</dbReference>
<accession>A0ABT9RHX3</accession>
<dbReference type="Proteomes" id="UP001230426">
    <property type="component" value="Unassembled WGS sequence"/>
</dbReference>
<proteinExistence type="predicted"/>
<gene>
    <name evidence="1" type="ORF">J2S55_008150</name>
</gene>